<gene>
    <name evidence="1" type="ORF">J2753_000522</name>
</gene>
<dbReference type="EMBL" id="JAGGLC010000001">
    <property type="protein sequence ID" value="MBP1986049.1"/>
    <property type="molecule type" value="Genomic_DNA"/>
</dbReference>
<organism evidence="1 2">
    <name type="scientific">Halolamina salifodinae</name>
    <dbReference type="NCBI Taxonomy" id="1202767"/>
    <lineage>
        <taxon>Archaea</taxon>
        <taxon>Methanobacteriati</taxon>
        <taxon>Methanobacteriota</taxon>
        <taxon>Stenosarchaea group</taxon>
        <taxon>Halobacteria</taxon>
        <taxon>Halobacteriales</taxon>
        <taxon>Haloferacaceae</taxon>
    </lineage>
</organism>
<accession>A0A8T4GT40</accession>
<reference evidence="1" key="1">
    <citation type="submission" date="2021-03" db="EMBL/GenBank/DDBJ databases">
        <title>Genomic Encyclopedia of Type Strains, Phase IV (KMG-IV): sequencing the most valuable type-strain genomes for metagenomic binning, comparative biology and taxonomic classification.</title>
        <authorList>
            <person name="Goeker M."/>
        </authorList>
    </citation>
    <scope>NUCLEOTIDE SEQUENCE</scope>
    <source>
        <strain evidence="1">DSM 26232</strain>
    </source>
</reference>
<comment type="caution">
    <text evidence="1">The sequence shown here is derived from an EMBL/GenBank/DDBJ whole genome shotgun (WGS) entry which is preliminary data.</text>
</comment>
<evidence type="ECO:0000313" key="1">
    <source>
        <dbReference type="EMBL" id="MBP1986049.1"/>
    </source>
</evidence>
<evidence type="ECO:0000313" key="2">
    <source>
        <dbReference type="Proteomes" id="UP000823736"/>
    </source>
</evidence>
<dbReference type="AlphaFoldDB" id="A0A8T4GT40"/>
<proteinExistence type="predicted"/>
<sequence>MSDDSQSGTEYLSESFGRLVGVLQDKDVLSDEEVEYITEGEWPDEDCR</sequence>
<keyword evidence="2" id="KW-1185">Reference proteome</keyword>
<protein>
    <submittedName>
        <fullName evidence="1">Uncharacterized protein</fullName>
    </submittedName>
</protein>
<dbReference type="RefSeq" id="WP_209490172.1">
    <property type="nucleotide sequence ID" value="NZ_JAGGLC010000001.1"/>
</dbReference>
<dbReference type="Proteomes" id="UP000823736">
    <property type="component" value="Unassembled WGS sequence"/>
</dbReference>
<name>A0A8T4GT40_9EURY</name>